<dbReference type="STRING" id="669874.A0A1E4TXG1"/>
<dbReference type="InterPro" id="IPR001394">
    <property type="entry name" value="Peptidase_C19_UCH"/>
</dbReference>
<feature type="compositionally biased region" description="Low complexity" evidence="6">
    <location>
        <begin position="31"/>
        <end position="42"/>
    </location>
</feature>
<feature type="compositionally biased region" description="Polar residues" evidence="6">
    <location>
        <begin position="64"/>
        <end position="80"/>
    </location>
</feature>
<dbReference type="AlphaFoldDB" id="A0A1E4TXG1"/>
<dbReference type="GO" id="GO:0006508">
    <property type="term" value="P:proteolysis"/>
    <property type="evidence" value="ECO:0007669"/>
    <property type="project" value="UniProtKB-KW"/>
</dbReference>
<dbReference type="Proteomes" id="UP000094236">
    <property type="component" value="Unassembled WGS sequence"/>
</dbReference>
<dbReference type="GO" id="GO:0004843">
    <property type="term" value="F:cysteine-type deubiquitinase activity"/>
    <property type="evidence" value="ECO:0007669"/>
    <property type="project" value="UniProtKB-UniRule"/>
</dbReference>
<evidence type="ECO:0000259" key="7">
    <source>
        <dbReference type="PROSITE" id="PS50235"/>
    </source>
</evidence>
<dbReference type="InterPro" id="IPR038765">
    <property type="entry name" value="Papain-like_cys_pep_sf"/>
</dbReference>
<dbReference type="GO" id="GO:0005634">
    <property type="term" value="C:nucleus"/>
    <property type="evidence" value="ECO:0007669"/>
    <property type="project" value="TreeGrafter"/>
</dbReference>
<organism evidence="8 9">
    <name type="scientific">Pachysolen tannophilus NRRL Y-2460</name>
    <dbReference type="NCBI Taxonomy" id="669874"/>
    <lineage>
        <taxon>Eukaryota</taxon>
        <taxon>Fungi</taxon>
        <taxon>Dikarya</taxon>
        <taxon>Ascomycota</taxon>
        <taxon>Saccharomycotina</taxon>
        <taxon>Pichiomycetes</taxon>
        <taxon>Pachysolenaceae</taxon>
        <taxon>Pachysolen</taxon>
    </lineage>
</organism>
<keyword evidence="4 5" id="KW-0378">Hydrolase</keyword>
<evidence type="ECO:0000256" key="4">
    <source>
        <dbReference type="ARBA" id="ARBA00022801"/>
    </source>
</evidence>
<evidence type="ECO:0000256" key="5">
    <source>
        <dbReference type="RuleBase" id="RU366025"/>
    </source>
</evidence>
<dbReference type="GO" id="GO:0016579">
    <property type="term" value="P:protein deubiquitination"/>
    <property type="evidence" value="ECO:0007669"/>
    <property type="project" value="InterPro"/>
</dbReference>
<keyword evidence="3 5" id="KW-0645">Protease</keyword>
<proteinExistence type="inferred from homology"/>
<feature type="compositionally biased region" description="Basic and acidic residues" evidence="6">
    <location>
        <begin position="7"/>
        <end position="18"/>
    </location>
</feature>
<dbReference type="PANTHER" id="PTHR24006">
    <property type="entry name" value="UBIQUITIN CARBOXYL-TERMINAL HYDROLASE"/>
    <property type="match status" value="1"/>
</dbReference>
<evidence type="ECO:0000313" key="9">
    <source>
        <dbReference type="Proteomes" id="UP000094236"/>
    </source>
</evidence>
<dbReference type="PROSITE" id="PS50235">
    <property type="entry name" value="USP_3"/>
    <property type="match status" value="1"/>
</dbReference>
<feature type="domain" description="USP" evidence="7">
    <location>
        <begin position="115"/>
        <end position="692"/>
    </location>
</feature>
<feature type="compositionally biased region" description="Low complexity" evidence="6">
    <location>
        <begin position="739"/>
        <end position="748"/>
    </location>
</feature>
<keyword evidence="5" id="KW-0788">Thiol protease</keyword>
<name>A0A1E4TXG1_PACTA</name>
<feature type="region of interest" description="Disordered" evidence="6">
    <location>
        <begin position="147"/>
        <end position="328"/>
    </location>
</feature>
<dbReference type="PROSITE" id="PS00972">
    <property type="entry name" value="USP_1"/>
    <property type="match status" value="1"/>
</dbReference>
<comment type="similarity">
    <text evidence="2 5">Belongs to the peptidase C19 family.</text>
</comment>
<dbReference type="SUPFAM" id="SSF54001">
    <property type="entry name" value="Cysteine proteinases"/>
    <property type="match status" value="1"/>
</dbReference>
<dbReference type="CDD" id="cd02663">
    <property type="entry name" value="Peptidase_C19G"/>
    <property type="match status" value="1"/>
</dbReference>
<feature type="compositionally biased region" description="Polar residues" evidence="6">
    <location>
        <begin position="836"/>
        <end position="851"/>
    </location>
</feature>
<feature type="compositionally biased region" description="Polar residues" evidence="6">
    <location>
        <begin position="239"/>
        <end position="275"/>
    </location>
</feature>
<dbReference type="InterPro" id="IPR050164">
    <property type="entry name" value="Peptidase_C19"/>
</dbReference>
<dbReference type="PROSITE" id="PS00973">
    <property type="entry name" value="USP_2"/>
    <property type="match status" value="1"/>
</dbReference>
<keyword evidence="9" id="KW-1185">Reference proteome</keyword>
<keyword evidence="5" id="KW-0833">Ubl conjugation pathway</keyword>
<evidence type="ECO:0000256" key="2">
    <source>
        <dbReference type="ARBA" id="ARBA00009085"/>
    </source>
</evidence>
<reference evidence="9" key="1">
    <citation type="submission" date="2016-05" db="EMBL/GenBank/DDBJ databases">
        <title>Comparative genomics of biotechnologically important yeasts.</title>
        <authorList>
            <consortium name="DOE Joint Genome Institute"/>
            <person name="Riley R."/>
            <person name="Haridas S."/>
            <person name="Wolfe K.H."/>
            <person name="Lopes M.R."/>
            <person name="Hittinger C.T."/>
            <person name="Goker M."/>
            <person name="Salamov A."/>
            <person name="Wisecaver J."/>
            <person name="Long T.M."/>
            <person name="Aerts A.L."/>
            <person name="Barry K."/>
            <person name="Choi C."/>
            <person name="Clum A."/>
            <person name="Coughlan A.Y."/>
            <person name="Deshpande S."/>
            <person name="Douglass A.P."/>
            <person name="Hanson S.J."/>
            <person name="Klenk H.-P."/>
            <person name="Labutti K."/>
            <person name="Lapidus A."/>
            <person name="Lindquist E."/>
            <person name="Lipzen A."/>
            <person name="Meier-Kolthoff J.P."/>
            <person name="Ohm R.A."/>
            <person name="Otillar R.P."/>
            <person name="Pangilinan J."/>
            <person name="Peng Y."/>
            <person name="Rokas A."/>
            <person name="Rosa C.A."/>
            <person name="Scheuner C."/>
            <person name="Sibirny A.A."/>
            <person name="Slot J.C."/>
            <person name="Stielow J.B."/>
            <person name="Sun H."/>
            <person name="Kurtzman C.P."/>
            <person name="Blackwell M."/>
            <person name="Grigoriev I.V."/>
            <person name="Jeffries T.W."/>
        </authorList>
    </citation>
    <scope>NUCLEOTIDE SEQUENCE [LARGE SCALE GENOMIC DNA]</scope>
    <source>
        <strain evidence="9">NRRL Y-2460</strain>
    </source>
</reference>
<dbReference type="PANTHER" id="PTHR24006:SF733">
    <property type="entry name" value="RE52890P"/>
    <property type="match status" value="1"/>
</dbReference>
<accession>A0A1E4TXG1</accession>
<gene>
    <name evidence="8" type="ORF">PACTADRAFT_49778</name>
</gene>
<feature type="region of interest" description="Disordered" evidence="6">
    <location>
        <begin position="1"/>
        <end position="103"/>
    </location>
</feature>
<dbReference type="EC" id="3.4.19.12" evidence="5"/>
<dbReference type="FunFam" id="3.90.70.10:FF:000131">
    <property type="entry name" value="Ubiquitin carboxyl-terminal hydrolase"/>
    <property type="match status" value="1"/>
</dbReference>
<dbReference type="EMBL" id="KV454013">
    <property type="protein sequence ID" value="ODV96427.1"/>
    <property type="molecule type" value="Genomic_DNA"/>
</dbReference>
<evidence type="ECO:0000256" key="6">
    <source>
        <dbReference type="SAM" id="MobiDB-lite"/>
    </source>
</evidence>
<evidence type="ECO:0000256" key="3">
    <source>
        <dbReference type="ARBA" id="ARBA00022670"/>
    </source>
</evidence>
<feature type="region of interest" description="Disordered" evidence="6">
    <location>
        <begin position="739"/>
        <end position="877"/>
    </location>
</feature>
<dbReference type="OrthoDB" id="27652at2759"/>
<evidence type="ECO:0000313" key="8">
    <source>
        <dbReference type="EMBL" id="ODV96427.1"/>
    </source>
</evidence>
<evidence type="ECO:0000256" key="1">
    <source>
        <dbReference type="ARBA" id="ARBA00000707"/>
    </source>
</evidence>
<dbReference type="Gene3D" id="3.90.70.10">
    <property type="entry name" value="Cysteine proteinases"/>
    <property type="match status" value="2"/>
</dbReference>
<dbReference type="GO" id="GO:0005829">
    <property type="term" value="C:cytosol"/>
    <property type="evidence" value="ECO:0007669"/>
    <property type="project" value="TreeGrafter"/>
</dbReference>
<feature type="compositionally biased region" description="Low complexity" evidence="6">
    <location>
        <begin position="276"/>
        <end position="328"/>
    </location>
</feature>
<protein>
    <recommendedName>
        <fullName evidence="5">Ubiquitin carboxyl-terminal hydrolase</fullName>
        <ecNumber evidence="5">3.4.19.12</ecNumber>
    </recommendedName>
</protein>
<feature type="compositionally biased region" description="Polar residues" evidence="6">
    <location>
        <begin position="797"/>
        <end position="815"/>
    </location>
</feature>
<dbReference type="InterPro" id="IPR028889">
    <property type="entry name" value="USP"/>
</dbReference>
<sequence>MFKRFMSTHEKGKNKKAEASANGNGAVTKPSVNRSVTSNVNSGDVNGHKLTNLDSLKESVPAGESTNTSDVAGQLSADNEQQQQQQQHQQNDDDADMPVTSDLNFPFGDGSDKIFGMENFGNTCYFNSILQVLFYTDSFRRAIISFPDRGSSYPRKRRGNVTGSKPHSFAQTSQNSQNQNTSHSNNTGINSTSETTTSTTATISNNNSNNNNNNNNNTNNAGSHGTNDGNSNKKKASIFNMNKNHQDSGSGAPTSSGNGNILSNVTTASSSDGLLNTSNNSTNNKNNGNITDSNNGGNNIINNNTNNNNNSNENNTIGNATNNNHNSNGTNGTVPFVQINVHQLLTKYPLLKDLDLDYNQNQQHNLSIVGISDANATAEQRKRAALLKGPIINLDISYNETYKMEKSLFTALKDCFECMTENRSKTGIVSPQKFIEILKEENELFRSSMHQDAHEFLNFLINTVLEVVDQYDDNAVKGIVESRKPSNVSELDEERSHIHEIFEGLLTSETTCLSCETTSARDEKFLDLSIDLLPNSSVTNCLKQFSQSEMLQEQNKFYCDSCHSLQEAEKTIKLKKLPKILALHLKRFKYMENLNRNIKLFHCVSYPKNLRIFNTTNDTAIPDKLYELYAIVVHIGGGPHHGHYISLIKTSDYGWLLFDDEAVELIDEDFVFRFFGDGPGLATAYVLFYQEIDEATLMSKNLFNGLDKEDIGEEDNGEGTDNNTLDLSFNEHIGKLNEKINGFNNNENNNDKSTSASLHQVREEEEEDHSTNPFSGDSPELNNKQHHTLPTPPPPAFNNSSSVTSMENSTHSLSSGYGPVLGQPPATATLPKSRHSSASSQFSLINANNLIPGNDKLGSKKKSRMSMSFSWKKNKED</sequence>
<dbReference type="Pfam" id="PF00443">
    <property type="entry name" value="UCH"/>
    <property type="match status" value="1"/>
</dbReference>
<dbReference type="InterPro" id="IPR018200">
    <property type="entry name" value="USP_CS"/>
</dbReference>
<comment type="catalytic activity">
    <reaction evidence="1 5">
        <text>Thiol-dependent hydrolysis of ester, thioester, amide, peptide and isopeptide bonds formed by the C-terminal Gly of ubiquitin (a 76-residue protein attached to proteins as an intracellular targeting signal).</text>
        <dbReference type="EC" id="3.4.19.12"/>
    </reaction>
</comment>
<feature type="compositionally biased region" description="Low complexity" evidence="6">
    <location>
        <begin position="171"/>
        <end position="227"/>
    </location>
</feature>